<keyword evidence="3" id="KW-1185">Reference proteome</keyword>
<evidence type="ECO:0000313" key="3">
    <source>
        <dbReference type="Proteomes" id="UP000321301"/>
    </source>
</evidence>
<evidence type="ECO:0008006" key="4">
    <source>
        <dbReference type="Google" id="ProtNLM"/>
    </source>
</evidence>
<reference evidence="2 3" key="1">
    <citation type="submission" date="2019-07" db="EMBL/GenBank/DDBJ databases">
        <title>Whole genome shotgun sequence of Cyclobacterium qasimii NBRC 106168.</title>
        <authorList>
            <person name="Hosoyama A."/>
            <person name="Uohara A."/>
            <person name="Ohji S."/>
            <person name="Ichikawa N."/>
        </authorList>
    </citation>
    <scope>NUCLEOTIDE SEQUENCE [LARGE SCALE GENOMIC DNA]</scope>
    <source>
        <strain evidence="2 3">NBRC 106168</strain>
    </source>
</reference>
<evidence type="ECO:0000313" key="2">
    <source>
        <dbReference type="EMBL" id="GEO21024.1"/>
    </source>
</evidence>
<evidence type="ECO:0000256" key="1">
    <source>
        <dbReference type="SAM" id="SignalP"/>
    </source>
</evidence>
<dbReference type="AlphaFoldDB" id="A0A512C9Z4"/>
<organism evidence="2 3">
    <name type="scientific">Cyclobacterium qasimii</name>
    <dbReference type="NCBI Taxonomy" id="1350429"/>
    <lineage>
        <taxon>Bacteria</taxon>
        <taxon>Pseudomonadati</taxon>
        <taxon>Bacteroidota</taxon>
        <taxon>Cytophagia</taxon>
        <taxon>Cytophagales</taxon>
        <taxon>Cyclobacteriaceae</taxon>
        <taxon>Cyclobacterium</taxon>
    </lineage>
</organism>
<dbReference type="PROSITE" id="PS51257">
    <property type="entry name" value="PROKAR_LIPOPROTEIN"/>
    <property type="match status" value="1"/>
</dbReference>
<dbReference type="InterPro" id="IPR041662">
    <property type="entry name" value="SusD-like_2"/>
</dbReference>
<dbReference type="RefSeq" id="WP_020893510.1">
    <property type="nucleotide sequence ID" value="NZ_BJYV01000005.1"/>
</dbReference>
<comment type="caution">
    <text evidence="2">The sequence shown here is derived from an EMBL/GenBank/DDBJ whole genome shotgun (WGS) entry which is preliminary data.</text>
</comment>
<dbReference type="Gene3D" id="1.25.40.390">
    <property type="match status" value="1"/>
</dbReference>
<proteinExistence type="predicted"/>
<dbReference type="EMBL" id="BJYV01000005">
    <property type="protein sequence ID" value="GEO21024.1"/>
    <property type="molecule type" value="Genomic_DNA"/>
</dbReference>
<name>A0A512C9Z4_9BACT</name>
<keyword evidence="1" id="KW-0732">Signal</keyword>
<sequence>MKTMYTILGLMFFLALSSCENFLDVNENPNNPQDAPISGLMTNATYETSLNVQAIGSISSHYVQYLASPNPAGASDIMDASNYSGLWFDLFNVMTDLTDLMQKAEEEEASHYLGAGQILMALNLGMTVDVFGDVPYSEGFDFSSVTPVYDVDRALYSEVFNLLDQGLQNLTGETAVSLDNDDFIFNGDVSAWIKFANMLKARFMLHTKGTDAYNAQEILATIDNGMMSNEDDATVVFFEQRFNPWAQDAIDNENLLLGGWISTQFIEALDGTSYTTMDPRLSLMIGATDDGEYIGVTNGAGRGNAPEQGARSTLIPGQYYTSEQSPLLIATYAEQKFIEAEVALESDPERAYAAYLEGITAHMDMLEVSGDDKMAYLNNPEVSMGATSLTVADIMKEKWVALFLHPETWNDARRFDYGYKDMTLPENLNGNLNGQYIRRLAYPDNEVSRNGSNVPDVTLLDRIWWNE</sequence>
<feature type="chain" id="PRO_5022173692" description="SusD/RagB family nutrient-binding outer membrane lipoprotein" evidence="1">
    <location>
        <begin position="24"/>
        <end position="467"/>
    </location>
</feature>
<feature type="signal peptide" evidence="1">
    <location>
        <begin position="1"/>
        <end position="23"/>
    </location>
</feature>
<gene>
    <name evidence="2" type="ORF">CQA01_15580</name>
</gene>
<dbReference type="SUPFAM" id="SSF48452">
    <property type="entry name" value="TPR-like"/>
    <property type="match status" value="1"/>
</dbReference>
<accession>A0A512C9Z4</accession>
<dbReference type="Pfam" id="PF12771">
    <property type="entry name" value="SusD-like_2"/>
    <property type="match status" value="1"/>
</dbReference>
<dbReference type="Proteomes" id="UP000321301">
    <property type="component" value="Unassembled WGS sequence"/>
</dbReference>
<protein>
    <recommendedName>
        <fullName evidence="4">SusD/RagB family nutrient-binding outer membrane lipoprotein</fullName>
    </recommendedName>
</protein>
<dbReference type="InterPro" id="IPR011990">
    <property type="entry name" value="TPR-like_helical_dom_sf"/>
</dbReference>